<dbReference type="Proteomes" id="UP000886653">
    <property type="component" value="Unassembled WGS sequence"/>
</dbReference>
<protein>
    <submittedName>
        <fullName evidence="1">Uncharacterized protein</fullName>
    </submittedName>
</protein>
<name>A0A9P6N9A1_9BASI</name>
<reference evidence="1" key="1">
    <citation type="submission" date="2013-11" db="EMBL/GenBank/DDBJ databases">
        <title>Genome sequence of the fusiform rust pathogen reveals effectors for host alternation and coevolution with pine.</title>
        <authorList>
            <consortium name="DOE Joint Genome Institute"/>
            <person name="Smith K."/>
            <person name="Pendleton A."/>
            <person name="Kubisiak T."/>
            <person name="Anderson C."/>
            <person name="Salamov A."/>
            <person name="Aerts A."/>
            <person name="Riley R."/>
            <person name="Clum A."/>
            <person name="Lindquist E."/>
            <person name="Ence D."/>
            <person name="Campbell M."/>
            <person name="Kronenberg Z."/>
            <person name="Feau N."/>
            <person name="Dhillon B."/>
            <person name="Hamelin R."/>
            <person name="Burleigh J."/>
            <person name="Smith J."/>
            <person name="Yandell M."/>
            <person name="Nelson C."/>
            <person name="Grigoriev I."/>
            <person name="Davis J."/>
        </authorList>
    </citation>
    <scope>NUCLEOTIDE SEQUENCE</scope>
    <source>
        <strain evidence="1">G11</strain>
    </source>
</reference>
<dbReference type="OrthoDB" id="2142724at2759"/>
<evidence type="ECO:0000313" key="2">
    <source>
        <dbReference type="Proteomes" id="UP000886653"/>
    </source>
</evidence>
<proteinExistence type="predicted"/>
<accession>A0A9P6N9A1</accession>
<sequence>MVEKGSVERLPVMNEYPKPYSVLVKDDAQIHHGDLIEQICHEAGVLCAFLPAY</sequence>
<dbReference type="AlphaFoldDB" id="A0A9P6N9A1"/>
<dbReference type="EMBL" id="MU167557">
    <property type="protein sequence ID" value="KAG0139591.1"/>
    <property type="molecule type" value="Genomic_DNA"/>
</dbReference>
<keyword evidence="2" id="KW-1185">Reference proteome</keyword>
<comment type="caution">
    <text evidence="1">The sequence shown here is derived from an EMBL/GenBank/DDBJ whole genome shotgun (WGS) entry which is preliminary data.</text>
</comment>
<organism evidence="1 2">
    <name type="scientific">Cronartium quercuum f. sp. fusiforme G11</name>
    <dbReference type="NCBI Taxonomy" id="708437"/>
    <lineage>
        <taxon>Eukaryota</taxon>
        <taxon>Fungi</taxon>
        <taxon>Dikarya</taxon>
        <taxon>Basidiomycota</taxon>
        <taxon>Pucciniomycotina</taxon>
        <taxon>Pucciniomycetes</taxon>
        <taxon>Pucciniales</taxon>
        <taxon>Coleosporiaceae</taxon>
        <taxon>Cronartium</taxon>
    </lineage>
</organism>
<evidence type="ECO:0000313" key="1">
    <source>
        <dbReference type="EMBL" id="KAG0139591.1"/>
    </source>
</evidence>
<gene>
    <name evidence="1" type="ORF">CROQUDRAFT_696290</name>
</gene>